<dbReference type="Proteomes" id="UP001354073">
    <property type="component" value="Unassembled WGS sequence"/>
</dbReference>
<protein>
    <submittedName>
        <fullName evidence="1">Uncharacterized protein</fullName>
    </submittedName>
</protein>
<accession>A0ACC7RAK9</accession>
<evidence type="ECO:0000313" key="1">
    <source>
        <dbReference type="EMBL" id="MGI1898123.1"/>
    </source>
</evidence>
<name>A0ACC7RAK9_9VIBR</name>
<organism evidence="1 2">
    <name type="scientific">Vibrio campbellii</name>
    <dbReference type="NCBI Taxonomy" id="680"/>
    <lineage>
        <taxon>Bacteria</taxon>
        <taxon>Pseudomonadati</taxon>
        <taxon>Pseudomonadota</taxon>
        <taxon>Gammaproteobacteria</taxon>
        <taxon>Vibrionales</taxon>
        <taxon>Vibrionaceae</taxon>
        <taxon>Vibrio</taxon>
    </lineage>
</organism>
<sequence>MKKVNSLALKAAKKNKVSNDKKWKVTSKASVAGCSGPWARASDPRWGKDQGVLC</sequence>
<gene>
    <name evidence="1" type="ORF">REH74_011380</name>
</gene>
<comment type="caution">
    <text evidence="1">The sequence shown here is derived from an EMBL/GenBank/DDBJ whole genome shotgun (WGS) entry which is preliminary data.</text>
</comment>
<dbReference type="EMBL" id="JAVHXJ020000045">
    <property type="protein sequence ID" value="MGI1898123.1"/>
    <property type="molecule type" value="Genomic_DNA"/>
</dbReference>
<evidence type="ECO:0000313" key="2">
    <source>
        <dbReference type="Proteomes" id="UP001354073"/>
    </source>
</evidence>
<proteinExistence type="predicted"/>
<reference evidence="1" key="1">
    <citation type="submission" date="2024-11" db="EMBL/GenBank/DDBJ databases">
        <title>Identification of new Vibrio campbellii strains harboring the pVA1 plasmid isolated from Penaeus vannamei postlarvae affected by outbreaks of acute hepatopancreatic necrosis disease (AHPND) in Mexico.</title>
        <authorList>
            <person name="Gomez-Gil B."/>
            <person name="Enciso-Ibarra J."/>
        </authorList>
    </citation>
    <scope>NUCLEOTIDE SEQUENCE</scope>
    <source>
        <strain evidence="1">M270204</strain>
    </source>
</reference>